<dbReference type="EMBL" id="CP002408">
    <property type="protein sequence ID" value="AFU58226.1"/>
    <property type="molecule type" value="Genomic_DNA"/>
</dbReference>
<name>K0IA79_NITGG</name>
<protein>
    <submittedName>
        <fullName evidence="1">Uncharacterized protein</fullName>
    </submittedName>
</protein>
<evidence type="ECO:0000313" key="1">
    <source>
        <dbReference type="EMBL" id="AFU58226.1"/>
    </source>
</evidence>
<dbReference type="KEGG" id="nga:Ngar_c12860"/>
<accession>K0IA79</accession>
<dbReference type="GeneID" id="58787670"/>
<dbReference type="Proteomes" id="UP000008037">
    <property type="component" value="Chromosome"/>
</dbReference>
<reference evidence="1 2" key="1">
    <citation type="journal article" date="2012" name="Environ. Microbiol.">
        <title>The genome of the ammonia-oxidizing Candidatus Nitrososphaera gargensis: insights into metabolic versatility and environmental adaptations.</title>
        <authorList>
            <person name="Spang A."/>
            <person name="Poehlein A."/>
            <person name="Offre P."/>
            <person name="Zumbragel S."/>
            <person name="Haider S."/>
            <person name="Rychlik N."/>
            <person name="Nowka B."/>
            <person name="Schmeisser C."/>
            <person name="Lebedeva E.V."/>
            <person name="Rattei T."/>
            <person name="Bohm C."/>
            <person name="Schmid M."/>
            <person name="Galushko A."/>
            <person name="Hatzenpichler R."/>
            <person name="Weinmaier T."/>
            <person name="Daniel R."/>
            <person name="Schleper C."/>
            <person name="Spieck E."/>
            <person name="Streit W."/>
            <person name="Wagner M."/>
        </authorList>
    </citation>
    <scope>NUCLEOTIDE SEQUENCE [LARGE SCALE GENOMIC DNA]</scope>
    <source>
        <strain evidence="2">Ga9.2</strain>
    </source>
</reference>
<gene>
    <name evidence="1" type="ordered locus">Ngar_c12860</name>
</gene>
<organism evidence="1 2">
    <name type="scientific">Nitrososphaera gargensis (strain Ga9.2)</name>
    <dbReference type="NCBI Taxonomy" id="1237085"/>
    <lineage>
        <taxon>Archaea</taxon>
        <taxon>Nitrososphaerota</taxon>
        <taxon>Nitrososphaeria</taxon>
        <taxon>Nitrososphaerales</taxon>
        <taxon>Nitrososphaeraceae</taxon>
        <taxon>Nitrososphaera</taxon>
    </lineage>
</organism>
<dbReference type="AlphaFoldDB" id="K0IA79"/>
<sequence length="51" mass="5805">MNCLKCFHPHQAHEFNKGGNSSLLRVGRCLIPGCECTQYVDKIEKIDEDLL</sequence>
<dbReference type="InParanoid" id="K0IA79"/>
<dbReference type="BioCyc" id="CNIT1237085:G1324-1284-MONOMER"/>
<keyword evidence="2" id="KW-1185">Reference proteome</keyword>
<proteinExistence type="predicted"/>
<dbReference type="OrthoDB" id="698at2157"/>
<dbReference type="RefSeq" id="WP_015018763.1">
    <property type="nucleotide sequence ID" value="NC_018719.1"/>
</dbReference>
<dbReference type="HOGENOM" id="CLU_199456_0_0_2"/>
<evidence type="ECO:0000313" key="2">
    <source>
        <dbReference type="Proteomes" id="UP000008037"/>
    </source>
</evidence>